<dbReference type="InterPro" id="IPR037523">
    <property type="entry name" value="VOC_core"/>
</dbReference>
<proteinExistence type="predicted"/>
<dbReference type="GeneID" id="64347725"/>
<sequence length="143" mass="16129">LRLHHVNVCTDDMGQLDSFYGTVLGLQQLPTPPMVGQSEADTDGSAEWGGTASFFVAGHESELQIHATRRRPDASYEHKQYVNPLLNGHFCFRTDDIEAVLRRLEEHGVPYSDYGYWALKGWRQVFLSDPAGNIIEIHQVDQS</sequence>
<dbReference type="RefSeq" id="WP_133410375.1">
    <property type="nucleotide sequence ID" value="NZ_SMZT01000003.1"/>
</dbReference>
<dbReference type="SUPFAM" id="SSF54593">
    <property type="entry name" value="Glyoxalase/Bleomycin resistance protein/Dihydroxybiphenyl dioxygenase"/>
    <property type="match status" value="1"/>
</dbReference>
<comment type="caution">
    <text evidence="2">The sequence shown here is derived from an EMBL/GenBank/DDBJ whole genome shotgun (WGS) entry which is preliminary data.</text>
</comment>
<evidence type="ECO:0000259" key="1">
    <source>
        <dbReference type="PROSITE" id="PS51819"/>
    </source>
</evidence>
<protein>
    <submittedName>
        <fullName evidence="2">Glyoxalase</fullName>
    </submittedName>
</protein>
<dbReference type="Pfam" id="PF00903">
    <property type="entry name" value="Glyoxalase"/>
    <property type="match status" value="1"/>
</dbReference>
<dbReference type="EMBL" id="SMZT01000003">
    <property type="protein sequence ID" value="TDL43117.1"/>
    <property type="molecule type" value="Genomic_DNA"/>
</dbReference>
<dbReference type="PROSITE" id="PS51819">
    <property type="entry name" value="VOC"/>
    <property type="match status" value="1"/>
</dbReference>
<name>A0A4R5YFQ6_KOCRO</name>
<organism evidence="2 3">
    <name type="scientific">Kocuria rosea</name>
    <name type="common">Deinococcus erythromyxa</name>
    <name type="synonym">Micrococcus rubens</name>
    <dbReference type="NCBI Taxonomy" id="1275"/>
    <lineage>
        <taxon>Bacteria</taxon>
        <taxon>Bacillati</taxon>
        <taxon>Actinomycetota</taxon>
        <taxon>Actinomycetes</taxon>
        <taxon>Micrococcales</taxon>
        <taxon>Micrococcaceae</taxon>
        <taxon>Kocuria</taxon>
    </lineage>
</organism>
<evidence type="ECO:0000313" key="3">
    <source>
        <dbReference type="Proteomes" id="UP000295163"/>
    </source>
</evidence>
<reference evidence="2 3" key="1">
    <citation type="submission" date="2019-03" db="EMBL/GenBank/DDBJ databases">
        <title>Genome Sequencing and Assembly of Various Microbes Isolated from Partially Reclaimed Soil and Acid Mine Drainage (AMD) Site.</title>
        <authorList>
            <person name="Steinbock B."/>
            <person name="Bechtold R."/>
            <person name="Sevigny J.L."/>
            <person name="Thomas D."/>
            <person name="Cuthill L.R."/>
            <person name="Aveiro Johannsen E.J."/>
            <person name="Thomas K."/>
            <person name="Ghosh A."/>
        </authorList>
    </citation>
    <scope>NUCLEOTIDE SEQUENCE [LARGE SCALE GENOMIC DNA]</scope>
    <source>
        <strain evidence="2 3">S-A3</strain>
    </source>
</reference>
<dbReference type="AlphaFoldDB" id="A0A4R5YFQ6"/>
<feature type="domain" description="VOC" evidence="1">
    <location>
        <begin position="2"/>
        <end position="140"/>
    </location>
</feature>
<evidence type="ECO:0000313" key="2">
    <source>
        <dbReference type="EMBL" id="TDL43117.1"/>
    </source>
</evidence>
<dbReference type="InterPro" id="IPR004360">
    <property type="entry name" value="Glyas_Fos-R_dOase_dom"/>
</dbReference>
<feature type="non-terminal residue" evidence="2">
    <location>
        <position position="1"/>
    </location>
</feature>
<accession>A0A4R5YFQ6</accession>
<dbReference type="InterPro" id="IPR029068">
    <property type="entry name" value="Glyas_Bleomycin-R_OHBP_Dase"/>
</dbReference>
<gene>
    <name evidence="2" type="ORF">E2R59_09890</name>
</gene>
<dbReference type="Gene3D" id="3.10.180.10">
    <property type="entry name" value="2,3-Dihydroxybiphenyl 1,2-Dioxygenase, domain 1"/>
    <property type="match status" value="1"/>
</dbReference>
<dbReference type="Proteomes" id="UP000295163">
    <property type="component" value="Unassembled WGS sequence"/>
</dbReference>